<dbReference type="EMBL" id="GG749456">
    <property type="protein sequence ID" value="KMW68205.1"/>
    <property type="molecule type" value="Genomic_DNA"/>
</dbReference>
<gene>
    <name evidence="1" type="ORF">BDDG_12653</name>
</gene>
<reference evidence="1" key="1">
    <citation type="submission" date="2010-03" db="EMBL/GenBank/DDBJ databases">
        <title>Annotation of Blastomyces dermatitidis strain ATCC 18188.</title>
        <authorList>
            <consortium name="The Broad Institute Genome Sequencing Platform"/>
            <consortium name="Broad Institute Genome Sequencing Center for Infectious Disease."/>
            <person name="Cuomo C."/>
            <person name="Klein B."/>
            <person name="Sullivan T."/>
            <person name="Heitman J."/>
            <person name="Young S."/>
            <person name="Zeng Q."/>
            <person name="Gargeya S."/>
            <person name="Alvarado L."/>
            <person name="Berlin A.M."/>
            <person name="Chapman S.B."/>
            <person name="Chen Z."/>
            <person name="Freedman E."/>
            <person name="Gellesch M."/>
            <person name="Goldberg J."/>
            <person name="Griggs A."/>
            <person name="Gujja S."/>
            <person name="Heilman E."/>
            <person name="Heiman D."/>
            <person name="Howarth C."/>
            <person name="Mehta T."/>
            <person name="Neiman D."/>
            <person name="Pearson M."/>
            <person name="Roberts A."/>
            <person name="Saif S."/>
            <person name="Shea T."/>
            <person name="Shenoy N."/>
            <person name="Sisk P."/>
            <person name="Stolte C."/>
            <person name="Sykes S."/>
            <person name="White J."/>
            <person name="Yandava C."/>
            <person name="Haas B."/>
            <person name="Nusbaum C."/>
            <person name="Birren B."/>
        </authorList>
    </citation>
    <scope>NUCLEOTIDE SEQUENCE</scope>
    <source>
        <strain evidence="1">ATCC 18188</strain>
    </source>
</reference>
<dbReference type="AlphaFoldDB" id="A0A0J9ESP2"/>
<evidence type="ECO:0000313" key="1">
    <source>
        <dbReference type="EMBL" id="KMW68205.1"/>
    </source>
</evidence>
<dbReference type="Proteomes" id="UP000007802">
    <property type="component" value="Unassembled WGS sequence"/>
</dbReference>
<organism evidence="1">
    <name type="scientific">Ajellomyces dermatitidis (strain ATCC 18188 / CBS 674.68)</name>
    <name type="common">Blastomyces dermatitidis</name>
    <dbReference type="NCBI Taxonomy" id="653446"/>
    <lineage>
        <taxon>Eukaryota</taxon>
        <taxon>Fungi</taxon>
        <taxon>Dikarya</taxon>
        <taxon>Ascomycota</taxon>
        <taxon>Pezizomycotina</taxon>
        <taxon>Eurotiomycetes</taxon>
        <taxon>Eurotiomycetidae</taxon>
        <taxon>Onygenales</taxon>
        <taxon>Ajellomycetaceae</taxon>
        <taxon>Blastomyces</taxon>
    </lineage>
</organism>
<name>A0A0J9ESP2_AJEDA</name>
<protein>
    <submittedName>
        <fullName evidence="1">Uncharacterized protein</fullName>
    </submittedName>
</protein>
<sequence length="79" mass="8561">MLIEGSSVATAVREIENELNTDTLASRRDDISLQSTATSTRALREAGEDVTMRVMLPQLINTTAFNLAFLTVTETAVTS</sequence>
<accession>A0A0J9ESP2</accession>
<proteinExistence type="predicted"/>